<evidence type="ECO:0000313" key="2">
    <source>
        <dbReference type="Proteomes" id="UP001464891"/>
    </source>
</evidence>
<comment type="caution">
    <text evidence="1">The sequence shown here is derived from an EMBL/GenBank/DDBJ whole genome shotgun (WGS) entry which is preliminary data.</text>
</comment>
<protein>
    <recommendedName>
        <fullName evidence="3">Fluorescence recovery protein</fullName>
    </recommendedName>
</protein>
<proteinExistence type="predicted"/>
<dbReference type="Pfam" id="PF18032">
    <property type="entry name" value="FRP"/>
    <property type="match status" value="1"/>
</dbReference>
<dbReference type="EMBL" id="JAMPKM010000005">
    <property type="protein sequence ID" value="MEP0817618.1"/>
    <property type="molecule type" value="Genomic_DNA"/>
</dbReference>
<sequence>MSDVEWSQVEKEVAQEAFERAYEREINALITEVRERASTITELDDTWLLHDFLSARRHQLDGKYDYKYSVLIFVFAQLVKEGWLHLKELEGLEKDKLTKIAALTRM</sequence>
<reference evidence="1 2" key="1">
    <citation type="submission" date="2022-04" db="EMBL/GenBank/DDBJ databases">
        <title>Positive selection, recombination, and allopatry shape intraspecific diversity of widespread and dominant cyanobacteria.</title>
        <authorList>
            <person name="Wei J."/>
            <person name="Shu W."/>
            <person name="Hu C."/>
        </authorList>
    </citation>
    <scope>NUCLEOTIDE SEQUENCE [LARGE SCALE GENOMIC DNA]</scope>
    <source>
        <strain evidence="1 2">GB2-A4</strain>
    </source>
</reference>
<evidence type="ECO:0000313" key="1">
    <source>
        <dbReference type="EMBL" id="MEP0817618.1"/>
    </source>
</evidence>
<dbReference type="InterPro" id="IPR053747">
    <property type="entry name" value="Fluoresc_Recovery_Reg"/>
</dbReference>
<keyword evidence="2" id="KW-1185">Reference proteome</keyword>
<dbReference type="Proteomes" id="UP001464891">
    <property type="component" value="Unassembled WGS sequence"/>
</dbReference>
<gene>
    <name evidence="1" type="ORF">NC998_10965</name>
</gene>
<dbReference type="RefSeq" id="WP_199299066.1">
    <property type="nucleotide sequence ID" value="NZ_JAMPKM010000005.1"/>
</dbReference>
<evidence type="ECO:0008006" key="3">
    <source>
        <dbReference type="Google" id="ProtNLM"/>
    </source>
</evidence>
<organism evidence="1 2">
    <name type="scientific">Trichocoleus desertorum GB2-A4</name>
    <dbReference type="NCBI Taxonomy" id="2933944"/>
    <lineage>
        <taxon>Bacteria</taxon>
        <taxon>Bacillati</taxon>
        <taxon>Cyanobacteriota</taxon>
        <taxon>Cyanophyceae</taxon>
        <taxon>Leptolyngbyales</taxon>
        <taxon>Trichocoleusaceae</taxon>
        <taxon>Trichocoleus</taxon>
    </lineage>
</organism>
<accession>A0ABV0J763</accession>
<dbReference type="Gene3D" id="6.10.140.1840">
    <property type="match status" value="1"/>
</dbReference>
<dbReference type="InterPro" id="IPR041601">
    <property type="entry name" value="FRP"/>
</dbReference>
<name>A0ABV0J763_9CYAN</name>